<dbReference type="Pfam" id="PF00072">
    <property type="entry name" value="Response_reg"/>
    <property type="match status" value="1"/>
</dbReference>
<evidence type="ECO:0000259" key="3">
    <source>
        <dbReference type="PROSITE" id="PS50110"/>
    </source>
</evidence>
<dbReference type="Pfam" id="PF08668">
    <property type="entry name" value="HDOD"/>
    <property type="match status" value="1"/>
</dbReference>
<reference evidence="4" key="2">
    <citation type="submission" date="2020-09" db="EMBL/GenBank/DDBJ databases">
        <authorList>
            <person name="Sun Q."/>
            <person name="Zhou Y."/>
        </authorList>
    </citation>
    <scope>NUCLEOTIDE SEQUENCE</scope>
    <source>
        <strain evidence="4">CGMCC 1.12426</strain>
    </source>
</reference>
<evidence type="ECO:0000313" key="5">
    <source>
        <dbReference type="Proteomes" id="UP000605148"/>
    </source>
</evidence>
<evidence type="ECO:0000256" key="1">
    <source>
        <dbReference type="ARBA" id="ARBA00022553"/>
    </source>
</evidence>
<dbReference type="RefSeq" id="WP_150496311.1">
    <property type="nucleotide sequence ID" value="NZ_BMFA01000006.1"/>
</dbReference>
<dbReference type="Proteomes" id="UP000605148">
    <property type="component" value="Unassembled WGS sequence"/>
</dbReference>
<feature type="modified residue" description="4-aspartylphosphate" evidence="2">
    <location>
        <position position="57"/>
    </location>
</feature>
<dbReference type="InterPro" id="IPR013976">
    <property type="entry name" value="HDOD"/>
</dbReference>
<keyword evidence="5" id="KW-1185">Reference proteome</keyword>
<protein>
    <recommendedName>
        <fullName evidence="3">Response regulatory domain-containing protein</fullName>
    </recommendedName>
</protein>
<feature type="domain" description="Response regulatory" evidence="3">
    <location>
        <begin position="6"/>
        <end position="121"/>
    </location>
</feature>
<dbReference type="PANTHER" id="PTHR44591:SF19">
    <property type="entry name" value="TWO-COMPONENT RESPONSE REGULATOR-RELATED"/>
    <property type="match status" value="1"/>
</dbReference>
<name>A0A916X0R0_9HYPH</name>
<organism evidence="4 5">
    <name type="scientific">Roseibium aquae</name>
    <dbReference type="NCBI Taxonomy" id="1323746"/>
    <lineage>
        <taxon>Bacteria</taxon>
        <taxon>Pseudomonadati</taxon>
        <taxon>Pseudomonadota</taxon>
        <taxon>Alphaproteobacteria</taxon>
        <taxon>Hyphomicrobiales</taxon>
        <taxon>Stappiaceae</taxon>
        <taxon>Roseibium</taxon>
    </lineage>
</organism>
<accession>A0A916X0R0</accession>
<gene>
    <name evidence="4" type="ORF">GCM10011316_22030</name>
</gene>
<dbReference type="SUPFAM" id="SSF52172">
    <property type="entry name" value="CheY-like"/>
    <property type="match status" value="1"/>
</dbReference>
<dbReference type="InterPro" id="IPR011006">
    <property type="entry name" value="CheY-like_superfamily"/>
</dbReference>
<dbReference type="PROSITE" id="PS50110">
    <property type="entry name" value="RESPONSE_REGULATORY"/>
    <property type="match status" value="1"/>
</dbReference>
<dbReference type="SMART" id="SM00448">
    <property type="entry name" value="REC"/>
    <property type="match status" value="1"/>
</dbReference>
<dbReference type="EMBL" id="BMFA01000006">
    <property type="protein sequence ID" value="GGB49503.1"/>
    <property type="molecule type" value="Genomic_DNA"/>
</dbReference>
<dbReference type="OrthoDB" id="9784719at2"/>
<sequence>MTNKISVLFVDDEPLILRGVKRHTRAFRDDWQLHFAAGGVEAVKIITRERVDLIVTDMRMPEVDGTRLLEWISEYHPEIIRIVLSGEAKLDEIYRIVGRSHRFLAKPCTPDALISVIKQVVEARGRDEDLLRGGGMALLDNLHTPAFLLGELQAKLSDETATVNDVAGIVKRDPSLSLRVLQMANSTYFKRSISTCSIRRAVSHIGLERLAELESVNRLGQPAPDGLPEAVAPGTASALANAAVQASEELDLTPDEVNAVYISGLCLRSTVVDPEAPLGHVARRAAYVSVLFGLPEVLTSALRTLSLLEPNAEFTRWPELIAEAVRSSRPEGMEVAA</sequence>
<dbReference type="InterPro" id="IPR001789">
    <property type="entry name" value="Sig_transdc_resp-reg_receiver"/>
</dbReference>
<dbReference type="SUPFAM" id="SSF109604">
    <property type="entry name" value="HD-domain/PDEase-like"/>
    <property type="match status" value="1"/>
</dbReference>
<dbReference type="GO" id="GO:0000160">
    <property type="term" value="P:phosphorelay signal transduction system"/>
    <property type="evidence" value="ECO:0007669"/>
    <property type="project" value="InterPro"/>
</dbReference>
<dbReference type="PANTHER" id="PTHR44591">
    <property type="entry name" value="STRESS RESPONSE REGULATOR PROTEIN 1"/>
    <property type="match status" value="1"/>
</dbReference>
<dbReference type="Gene3D" id="1.10.3210.10">
    <property type="entry name" value="Hypothetical protein af1432"/>
    <property type="match status" value="1"/>
</dbReference>
<dbReference type="AlphaFoldDB" id="A0A916X0R0"/>
<proteinExistence type="predicted"/>
<dbReference type="InterPro" id="IPR050595">
    <property type="entry name" value="Bact_response_regulator"/>
</dbReference>
<dbReference type="Gene3D" id="3.40.50.2300">
    <property type="match status" value="1"/>
</dbReference>
<evidence type="ECO:0000313" key="4">
    <source>
        <dbReference type="EMBL" id="GGB49503.1"/>
    </source>
</evidence>
<keyword evidence="1 2" id="KW-0597">Phosphoprotein</keyword>
<evidence type="ECO:0000256" key="2">
    <source>
        <dbReference type="PROSITE-ProRule" id="PRU00169"/>
    </source>
</evidence>
<reference evidence="4" key="1">
    <citation type="journal article" date="2014" name="Int. J. Syst. Evol. Microbiol.">
        <title>Complete genome sequence of Corynebacterium casei LMG S-19264T (=DSM 44701T), isolated from a smear-ripened cheese.</title>
        <authorList>
            <consortium name="US DOE Joint Genome Institute (JGI-PGF)"/>
            <person name="Walter F."/>
            <person name="Albersmeier A."/>
            <person name="Kalinowski J."/>
            <person name="Ruckert C."/>
        </authorList>
    </citation>
    <scope>NUCLEOTIDE SEQUENCE</scope>
    <source>
        <strain evidence="4">CGMCC 1.12426</strain>
    </source>
</reference>
<comment type="caution">
    <text evidence="4">The sequence shown here is derived from an EMBL/GenBank/DDBJ whole genome shotgun (WGS) entry which is preliminary data.</text>
</comment>